<evidence type="ECO:0000256" key="1">
    <source>
        <dbReference type="ARBA" id="ARBA00004141"/>
    </source>
</evidence>
<feature type="transmembrane region" description="Helical" evidence="4">
    <location>
        <begin position="30"/>
        <end position="51"/>
    </location>
</feature>
<feature type="transmembrane region" description="Helical" evidence="4">
    <location>
        <begin position="363"/>
        <end position="384"/>
    </location>
</feature>
<dbReference type="PANTHER" id="PTHR11360:SF177">
    <property type="entry name" value="RIBOFLAVIN TRANSPORTER MCH5"/>
    <property type="match status" value="1"/>
</dbReference>
<sequence>MSDVSIKETSPDTERTKEDLEIPQEGGVRGWICVAGAFLTIFSTFGFLNAIGVFQATYEKTILREYSPSSISWIFAVQLALIWAPGPIFGRLVDTFGPAPVLYPCSLLCVFSLCMTSLADKYYQIFLAQGLGFGIGAGGTFTTAMVCVGQWHVRRRSLATGIAIAGSSLGGVIFPIFVDRIMQRVGFFGAVRYTALMIGILMAASCFLITARLPRKKWDWEMTWFDLTLFKEKQFAFFTIGAFLSFWGIWGPFIFLPSMAQDQGFSYSLALYLISIANATSIFGRTIPPYFADTLGSFNVVAFSAGGSGVCLFALWLPFNYYRSHAGLIVFALVFGFFSGAFVSLLMPCVAKAGTIETLGRRFGTFQIIMSISNLTGPPIMGAILGRQGGTDYSGLAIFGGATLLVGTAFLISATYLLGKTRGSWKV</sequence>
<evidence type="ECO:0000256" key="3">
    <source>
        <dbReference type="SAM" id="MobiDB-lite"/>
    </source>
</evidence>
<feature type="transmembrane region" description="Helical" evidence="4">
    <location>
        <begin position="265"/>
        <end position="283"/>
    </location>
</feature>
<dbReference type="GO" id="GO:0016020">
    <property type="term" value="C:membrane"/>
    <property type="evidence" value="ECO:0007669"/>
    <property type="project" value="UniProtKB-SubCell"/>
</dbReference>
<keyword evidence="4" id="KW-1133">Transmembrane helix</keyword>
<feature type="transmembrane region" description="Helical" evidence="4">
    <location>
        <begin position="396"/>
        <end position="418"/>
    </location>
</feature>
<feature type="transmembrane region" description="Helical" evidence="4">
    <location>
        <begin position="125"/>
        <end position="146"/>
    </location>
</feature>
<feature type="transmembrane region" description="Helical" evidence="4">
    <location>
        <begin position="295"/>
        <end position="316"/>
    </location>
</feature>
<keyword evidence="7" id="KW-1185">Reference proteome</keyword>
<dbReference type="EMBL" id="MCFA01000144">
    <property type="protein sequence ID" value="ORY03674.1"/>
    <property type="molecule type" value="Genomic_DNA"/>
</dbReference>
<feature type="domain" description="Major facilitator superfamily (MFS) profile" evidence="5">
    <location>
        <begin position="29"/>
        <end position="425"/>
    </location>
</feature>
<comment type="caution">
    <text evidence="6">The sequence shown here is derived from an EMBL/GenBank/DDBJ whole genome shotgun (WGS) entry which is preliminary data.</text>
</comment>
<accession>A0A1Y1Z0M6</accession>
<feature type="transmembrane region" description="Helical" evidence="4">
    <location>
        <begin position="235"/>
        <end position="253"/>
    </location>
</feature>
<evidence type="ECO:0000313" key="7">
    <source>
        <dbReference type="Proteomes" id="UP000193144"/>
    </source>
</evidence>
<keyword evidence="4" id="KW-0472">Membrane</keyword>
<dbReference type="AlphaFoldDB" id="A0A1Y1Z0M6"/>
<feature type="transmembrane region" description="Helical" evidence="4">
    <location>
        <begin position="158"/>
        <end position="178"/>
    </location>
</feature>
<dbReference type="Proteomes" id="UP000193144">
    <property type="component" value="Unassembled WGS sequence"/>
</dbReference>
<comment type="subcellular location">
    <subcellularLocation>
        <location evidence="1">Membrane</location>
        <topology evidence="1">Multi-pass membrane protein</topology>
    </subcellularLocation>
</comment>
<dbReference type="OrthoDB" id="5667at2759"/>
<evidence type="ECO:0000256" key="2">
    <source>
        <dbReference type="ARBA" id="ARBA00006727"/>
    </source>
</evidence>
<comment type="similarity">
    <text evidence="2">Belongs to the major facilitator superfamily. Monocarboxylate porter (TC 2.A.1.13) family.</text>
</comment>
<feature type="transmembrane region" description="Helical" evidence="4">
    <location>
        <begin position="71"/>
        <end position="89"/>
    </location>
</feature>
<dbReference type="InterPro" id="IPR050327">
    <property type="entry name" value="Proton-linked_MCT"/>
</dbReference>
<dbReference type="SUPFAM" id="SSF103473">
    <property type="entry name" value="MFS general substrate transporter"/>
    <property type="match status" value="1"/>
</dbReference>
<evidence type="ECO:0000313" key="6">
    <source>
        <dbReference type="EMBL" id="ORY03674.1"/>
    </source>
</evidence>
<reference evidence="6 7" key="1">
    <citation type="submission" date="2016-07" db="EMBL/GenBank/DDBJ databases">
        <title>Pervasive Adenine N6-methylation of Active Genes in Fungi.</title>
        <authorList>
            <consortium name="DOE Joint Genome Institute"/>
            <person name="Mondo S.J."/>
            <person name="Dannebaum R.O."/>
            <person name="Kuo R.C."/>
            <person name="Labutti K."/>
            <person name="Haridas S."/>
            <person name="Kuo A."/>
            <person name="Salamov A."/>
            <person name="Ahrendt S.R."/>
            <person name="Lipzen A."/>
            <person name="Sullivan W."/>
            <person name="Andreopoulos W.B."/>
            <person name="Clum A."/>
            <person name="Lindquist E."/>
            <person name="Daum C."/>
            <person name="Ramamoorthy G.K."/>
            <person name="Gryganskyi A."/>
            <person name="Culley D."/>
            <person name="Magnuson J.K."/>
            <person name="James T.Y."/>
            <person name="O'Malley M.A."/>
            <person name="Stajich J.E."/>
            <person name="Spatafora J.W."/>
            <person name="Visel A."/>
            <person name="Grigoriev I.V."/>
        </authorList>
    </citation>
    <scope>NUCLEOTIDE SEQUENCE [LARGE SCALE GENOMIC DNA]</scope>
    <source>
        <strain evidence="6 7">CBS 115471</strain>
    </source>
</reference>
<evidence type="ECO:0000259" key="5">
    <source>
        <dbReference type="PROSITE" id="PS50850"/>
    </source>
</evidence>
<dbReference type="InterPro" id="IPR011701">
    <property type="entry name" value="MFS"/>
</dbReference>
<feature type="transmembrane region" description="Helical" evidence="4">
    <location>
        <begin position="190"/>
        <end position="214"/>
    </location>
</feature>
<feature type="transmembrane region" description="Helical" evidence="4">
    <location>
        <begin position="101"/>
        <end position="119"/>
    </location>
</feature>
<dbReference type="Pfam" id="PF07690">
    <property type="entry name" value="MFS_1"/>
    <property type="match status" value="1"/>
</dbReference>
<dbReference type="PROSITE" id="PS50850">
    <property type="entry name" value="MFS"/>
    <property type="match status" value="1"/>
</dbReference>
<dbReference type="InterPro" id="IPR036259">
    <property type="entry name" value="MFS_trans_sf"/>
</dbReference>
<organism evidence="6 7">
    <name type="scientific">Clohesyomyces aquaticus</name>
    <dbReference type="NCBI Taxonomy" id="1231657"/>
    <lineage>
        <taxon>Eukaryota</taxon>
        <taxon>Fungi</taxon>
        <taxon>Dikarya</taxon>
        <taxon>Ascomycota</taxon>
        <taxon>Pezizomycotina</taxon>
        <taxon>Dothideomycetes</taxon>
        <taxon>Pleosporomycetidae</taxon>
        <taxon>Pleosporales</taxon>
        <taxon>Lindgomycetaceae</taxon>
        <taxon>Clohesyomyces</taxon>
    </lineage>
</organism>
<feature type="transmembrane region" description="Helical" evidence="4">
    <location>
        <begin position="328"/>
        <end position="351"/>
    </location>
</feature>
<keyword evidence="4" id="KW-0812">Transmembrane</keyword>
<proteinExistence type="inferred from homology"/>
<protein>
    <submittedName>
        <fullName evidence="6">Major facilitator superfamily domain-containing protein</fullName>
    </submittedName>
</protein>
<name>A0A1Y1Z0M6_9PLEO</name>
<dbReference type="Gene3D" id="1.20.1250.20">
    <property type="entry name" value="MFS general substrate transporter like domains"/>
    <property type="match status" value="2"/>
</dbReference>
<dbReference type="GO" id="GO:0022857">
    <property type="term" value="F:transmembrane transporter activity"/>
    <property type="evidence" value="ECO:0007669"/>
    <property type="project" value="InterPro"/>
</dbReference>
<dbReference type="InterPro" id="IPR020846">
    <property type="entry name" value="MFS_dom"/>
</dbReference>
<evidence type="ECO:0000256" key="4">
    <source>
        <dbReference type="SAM" id="Phobius"/>
    </source>
</evidence>
<dbReference type="PANTHER" id="PTHR11360">
    <property type="entry name" value="MONOCARBOXYLATE TRANSPORTER"/>
    <property type="match status" value="1"/>
</dbReference>
<gene>
    <name evidence="6" type="ORF">BCR34DRAFT_492204</name>
</gene>
<feature type="region of interest" description="Disordered" evidence="3">
    <location>
        <begin position="1"/>
        <end position="20"/>
    </location>
</feature>